<dbReference type="EMBL" id="JACHMH010000001">
    <property type="protein sequence ID" value="MBB4682501.1"/>
    <property type="molecule type" value="Genomic_DNA"/>
</dbReference>
<dbReference type="PANTHER" id="PTHR10046">
    <property type="entry name" value="ATP DEPENDENT LON PROTEASE FAMILY MEMBER"/>
    <property type="match status" value="1"/>
</dbReference>
<proteinExistence type="inferred from homology"/>
<dbReference type="InterPro" id="IPR020568">
    <property type="entry name" value="Ribosomal_Su5_D2-typ_SF"/>
</dbReference>
<dbReference type="EC" id="3.4.21.53" evidence="1"/>
<keyword evidence="1" id="KW-0378">Hydrolase</keyword>
<keyword evidence="1" id="KW-0645">Protease</keyword>
<accession>A0A7W7CMK9</accession>
<comment type="caution">
    <text evidence="3">The sequence shown here is derived from an EMBL/GenBank/DDBJ whole genome shotgun (WGS) entry which is preliminary data.</text>
</comment>
<gene>
    <name evidence="3" type="ORF">HNR67_008619</name>
</gene>
<dbReference type="AlphaFoldDB" id="A0A7W7CMK9"/>
<sequence length="340" mass="35774">MTRRTWTLLFSSVLVLVLGLLGALLPVPYVALGPGPVYDTLGKVNDTPVVDIGGENTFPTGGKLSMTTVSLNDGMTLLTAFGLWLSGDYALAPREELFPPEKTKQQIDQENSKAFQDSQSSAEIAALRFLKYPVKVLAVKIEDNSALKGIVEPGDRILAVAGKSVANPAEVRAALEKTKPGDQVDVRYQHNADPEKTARVTLGKADDRPQGVLGVNSAERPDVPFQIKIALKDVGGPSAGLMFALSIVDKLTPGEINGGQSIAGTGEIDADGKVGAIGGIPFKMIAARNQGATVFLVPEGNCAEARQRTPEGLKLVKVGSLGQAVNALEALRNNQPTPAC</sequence>
<dbReference type="Pfam" id="PF05362">
    <property type="entry name" value="Lon_C"/>
    <property type="match status" value="1"/>
</dbReference>
<keyword evidence="4" id="KW-1185">Reference proteome</keyword>
<dbReference type="GO" id="GO:0005524">
    <property type="term" value="F:ATP binding"/>
    <property type="evidence" value="ECO:0007669"/>
    <property type="project" value="InterPro"/>
</dbReference>
<dbReference type="Gene3D" id="3.30.230.10">
    <property type="match status" value="1"/>
</dbReference>
<dbReference type="InterPro" id="IPR008269">
    <property type="entry name" value="Lon_proteolytic"/>
</dbReference>
<organism evidence="3 4">
    <name type="scientific">Crossiella cryophila</name>
    <dbReference type="NCBI Taxonomy" id="43355"/>
    <lineage>
        <taxon>Bacteria</taxon>
        <taxon>Bacillati</taxon>
        <taxon>Actinomycetota</taxon>
        <taxon>Actinomycetes</taxon>
        <taxon>Pseudonocardiales</taxon>
        <taxon>Pseudonocardiaceae</taxon>
        <taxon>Crossiella</taxon>
    </lineage>
</organism>
<dbReference type="GO" id="GO:0006508">
    <property type="term" value="P:proteolysis"/>
    <property type="evidence" value="ECO:0007669"/>
    <property type="project" value="UniProtKB-KW"/>
</dbReference>
<dbReference type="SUPFAM" id="SSF54211">
    <property type="entry name" value="Ribosomal protein S5 domain 2-like"/>
    <property type="match status" value="1"/>
</dbReference>
<evidence type="ECO:0000313" key="3">
    <source>
        <dbReference type="EMBL" id="MBB4682501.1"/>
    </source>
</evidence>
<evidence type="ECO:0000259" key="2">
    <source>
        <dbReference type="PROSITE" id="PS51786"/>
    </source>
</evidence>
<dbReference type="InterPro" id="IPR001478">
    <property type="entry name" value="PDZ"/>
</dbReference>
<dbReference type="InterPro" id="IPR027065">
    <property type="entry name" value="Lon_Prtase"/>
</dbReference>
<dbReference type="GO" id="GO:0004252">
    <property type="term" value="F:serine-type endopeptidase activity"/>
    <property type="evidence" value="ECO:0007669"/>
    <property type="project" value="UniProtKB-UniRule"/>
</dbReference>
<dbReference type="GO" id="GO:0004176">
    <property type="term" value="F:ATP-dependent peptidase activity"/>
    <property type="evidence" value="ECO:0007669"/>
    <property type="project" value="UniProtKB-UniRule"/>
</dbReference>
<dbReference type="GO" id="GO:0030163">
    <property type="term" value="P:protein catabolic process"/>
    <property type="evidence" value="ECO:0007669"/>
    <property type="project" value="InterPro"/>
</dbReference>
<feature type="domain" description="Lon proteolytic" evidence="2">
    <location>
        <begin position="233"/>
        <end position="331"/>
    </location>
</feature>
<dbReference type="PROSITE" id="PS51786">
    <property type="entry name" value="LON_PROTEOLYTIC"/>
    <property type="match status" value="1"/>
</dbReference>
<feature type="active site" evidence="1">
    <location>
        <position position="238"/>
    </location>
</feature>
<dbReference type="SUPFAM" id="SSF50156">
    <property type="entry name" value="PDZ domain-like"/>
    <property type="match status" value="1"/>
</dbReference>
<evidence type="ECO:0000313" key="4">
    <source>
        <dbReference type="Proteomes" id="UP000533598"/>
    </source>
</evidence>
<comment type="similarity">
    <text evidence="1">Belongs to the peptidase S16 family.</text>
</comment>
<dbReference type="Proteomes" id="UP000533598">
    <property type="component" value="Unassembled WGS sequence"/>
</dbReference>
<feature type="active site" evidence="1">
    <location>
        <position position="283"/>
    </location>
</feature>
<comment type="catalytic activity">
    <reaction evidence="1">
        <text>Hydrolysis of proteins in presence of ATP.</text>
        <dbReference type="EC" id="3.4.21.53"/>
    </reaction>
</comment>
<name>A0A7W7CMK9_9PSEU</name>
<dbReference type="RefSeq" id="WP_312989468.1">
    <property type="nucleotide sequence ID" value="NZ_BAAAUI010000072.1"/>
</dbReference>
<dbReference type="InterPro" id="IPR014721">
    <property type="entry name" value="Ribsml_uS5_D2-typ_fold_subgr"/>
</dbReference>
<keyword evidence="1" id="KW-0720">Serine protease</keyword>
<dbReference type="Pfam" id="PF13180">
    <property type="entry name" value="PDZ_2"/>
    <property type="match status" value="1"/>
</dbReference>
<dbReference type="InterPro" id="IPR036034">
    <property type="entry name" value="PDZ_sf"/>
</dbReference>
<reference evidence="3 4" key="1">
    <citation type="submission" date="2020-08" db="EMBL/GenBank/DDBJ databases">
        <title>Sequencing the genomes of 1000 actinobacteria strains.</title>
        <authorList>
            <person name="Klenk H.-P."/>
        </authorList>
    </citation>
    <scope>NUCLEOTIDE SEQUENCE [LARGE SCALE GENOMIC DNA]</scope>
    <source>
        <strain evidence="3 4">DSM 44230</strain>
    </source>
</reference>
<evidence type="ECO:0000256" key="1">
    <source>
        <dbReference type="PROSITE-ProRule" id="PRU01122"/>
    </source>
</evidence>
<dbReference type="Gene3D" id="2.30.42.10">
    <property type="match status" value="1"/>
</dbReference>
<protein>
    <recommendedName>
        <fullName evidence="1">endopeptidase La</fullName>
        <ecNumber evidence="1">3.4.21.53</ecNumber>
    </recommendedName>
</protein>